<protein>
    <recommendedName>
        <fullName evidence="3">G domain-containing protein</fullName>
    </recommendedName>
</protein>
<dbReference type="Proteomes" id="UP000001064">
    <property type="component" value="Unassembled WGS sequence"/>
</dbReference>
<dbReference type="OMA" id="YNECTIN"/>
<dbReference type="InParanoid" id="F0ZQ34"/>
<dbReference type="VEuPathDB" id="AmoebaDB:DICPUDRAFT_80300"/>
<reference evidence="2" key="1">
    <citation type="journal article" date="2011" name="Genome Biol.">
        <title>Comparative genomics of the social amoebae Dictyostelium discoideum and Dictyostelium purpureum.</title>
        <authorList>
            <consortium name="US DOE Joint Genome Institute (JGI-PGF)"/>
            <person name="Sucgang R."/>
            <person name="Kuo A."/>
            <person name="Tian X."/>
            <person name="Salerno W."/>
            <person name="Parikh A."/>
            <person name="Feasley C.L."/>
            <person name="Dalin E."/>
            <person name="Tu H."/>
            <person name="Huang E."/>
            <person name="Barry K."/>
            <person name="Lindquist E."/>
            <person name="Shapiro H."/>
            <person name="Bruce D."/>
            <person name="Schmutz J."/>
            <person name="Salamov A."/>
            <person name="Fey P."/>
            <person name="Gaudet P."/>
            <person name="Anjard C."/>
            <person name="Babu M.M."/>
            <person name="Basu S."/>
            <person name="Bushmanova Y."/>
            <person name="van der Wel H."/>
            <person name="Katoh-Kurasawa M."/>
            <person name="Dinh C."/>
            <person name="Coutinho P.M."/>
            <person name="Saito T."/>
            <person name="Elias M."/>
            <person name="Schaap P."/>
            <person name="Kay R.R."/>
            <person name="Henrissat B."/>
            <person name="Eichinger L."/>
            <person name="Rivero F."/>
            <person name="Putnam N.H."/>
            <person name="West C.M."/>
            <person name="Loomis W.F."/>
            <person name="Chisholm R.L."/>
            <person name="Shaulsky G."/>
            <person name="Strassmann J.E."/>
            <person name="Queller D.C."/>
            <person name="Kuspa A."/>
            <person name="Grigoriev I.V."/>
        </authorList>
    </citation>
    <scope>NUCLEOTIDE SEQUENCE [LARGE SCALE GENOMIC DNA]</scope>
    <source>
        <strain evidence="2">QSDP1</strain>
    </source>
</reference>
<dbReference type="CDD" id="cd00882">
    <property type="entry name" value="Ras_like_GTPase"/>
    <property type="match status" value="1"/>
</dbReference>
<dbReference type="Gene3D" id="3.40.50.300">
    <property type="entry name" value="P-loop containing nucleotide triphosphate hydrolases"/>
    <property type="match status" value="1"/>
</dbReference>
<dbReference type="eggNOG" id="ENOG502SXM3">
    <property type="taxonomic scope" value="Eukaryota"/>
</dbReference>
<evidence type="ECO:0000313" key="2">
    <source>
        <dbReference type="Proteomes" id="UP000001064"/>
    </source>
</evidence>
<sequence length="532" mass="61405">MIFCFSYLDFYDNGHSPLNKYFNPKDKPDSIHSVIIDGASIIYNYFNPILDSQDKPESNYNVIIDAPSMMALRNGWKIITDDSQFSKEFTNLNEYYKKKVIVLAGDYNTGKSYVLNNLEKRNFPSSYSNSTPALAFFESSIDPSYVFIDTMGQKRLASSSMEPDSHSHKLRDIKAMDNFMYGVYDIADIIIEVIGPGKNTDICAMKDRHARYRGLKDPKTVIVVHNLSNFKDPEAVEKHIRDDIVNGEIGGEEKKKTNNCRFWDVKGVYHYVMAEEGSKAGDIYNECTINSINKAFIVDVIINNKRNLLREIMDLTEKKAPTYFKDPNHNNETFVAVTNDNTKLAGEQKTWKMTFDTIMNIYQSYMGTDQPKEKKNEKYNVEFHNWEVIKHDGYIRLKNNTFDLEYIYSDCCGFDKMGFVPSVDIISTDNSFSIAVDAPLSKVFWFCNRDAYDKIFLIIDRKIPSYSKPEESLDQRKFGSYRSEFELPRKRDWIDCKELAASNVCKEGVCYVFIKDKNSSIDVGTPFENEPK</sequence>
<dbReference type="AlphaFoldDB" id="F0ZQ34"/>
<dbReference type="PANTHER" id="PTHR34726:SF1">
    <property type="entry name" value="G DOMAIN-CONTAINING PROTEIN"/>
    <property type="match status" value="1"/>
</dbReference>
<dbReference type="PANTHER" id="PTHR34726">
    <property type="entry name" value="GBP DOMAIN-CONTAINING PROTEIN"/>
    <property type="match status" value="1"/>
</dbReference>
<dbReference type="InterPro" id="IPR027417">
    <property type="entry name" value="P-loop_NTPase"/>
</dbReference>
<dbReference type="STRING" id="5786.F0ZQ34"/>
<dbReference type="OrthoDB" id="10043329at2759"/>
<organism evidence="1 2">
    <name type="scientific">Dictyostelium purpureum</name>
    <name type="common">Slime mold</name>
    <dbReference type="NCBI Taxonomy" id="5786"/>
    <lineage>
        <taxon>Eukaryota</taxon>
        <taxon>Amoebozoa</taxon>
        <taxon>Evosea</taxon>
        <taxon>Eumycetozoa</taxon>
        <taxon>Dictyostelia</taxon>
        <taxon>Dictyosteliales</taxon>
        <taxon>Dictyosteliaceae</taxon>
        <taxon>Dictyostelium</taxon>
    </lineage>
</organism>
<evidence type="ECO:0000313" key="1">
    <source>
        <dbReference type="EMBL" id="EGC33940.1"/>
    </source>
</evidence>
<name>F0ZQ34_DICPU</name>
<dbReference type="RefSeq" id="XP_003289522.1">
    <property type="nucleotide sequence ID" value="XM_003289474.1"/>
</dbReference>
<keyword evidence="2" id="KW-1185">Reference proteome</keyword>
<dbReference type="SUPFAM" id="SSF52540">
    <property type="entry name" value="P-loop containing nucleoside triphosphate hydrolases"/>
    <property type="match status" value="1"/>
</dbReference>
<gene>
    <name evidence="1" type="ORF">DICPUDRAFT_80300</name>
</gene>
<dbReference type="EMBL" id="GL871119">
    <property type="protein sequence ID" value="EGC33940.1"/>
    <property type="molecule type" value="Genomic_DNA"/>
</dbReference>
<proteinExistence type="predicted"/>
<dbReference type="KEGG" id="dpp:DICPUDRAFT_80300"/>
<accession>F0ZQ34</accession>
<dbReference type="GeneID" id="10502648"/>
<evidence type="ECO:0008006" key="3">
    <source>
        <dbReference type="Google" id="ProtNLM"/>
    </source>
</evidence>